<feature type="chain" id="PRO_5047251378" evidence="1">
    <location>
        <begin position="27"/>
        <end position="225"/>
    </location>
</feature>
<organism evidence="2 3">
    <name type="scientific">Paenibacillus turicensis</name>
    <dbReference type="NCBI Taxonomy" id="160487"/>
    <lineage>
        <taxon>Bacteria</taxon>
        <taxon>Bacillati</taxon>
        <taxon>Bacillota</taxon>
        <taxon>Bacilli</taxon>
        <taxon>Bacillales</taxon>
        <taxon>Paenibacillaceae</taxon>
        <taxon>Paenibacillus</taxon>
    </lineage>
</organism>
<protein>
    <submittedName>
        <fullName evidence="2">Uncharacterized protein</fullName>
    </submittedName>
</protein>
<keyword evidence="3" id="KW-1185">Reference proteome</keyword>
<dbReference type="EMBL" id="JAGGKG010000008">
    <property type="protein sequence ID" value="MBP1905375.1"/>
    <property type="molecule type" value="Genomic_DNA"/>
</dbReference>
<evidence type="ECO:0000313" key="2">
    <source>
        <dbReference type="EMBL" id="MBP1905375.1"/>
    </source>
</evidence>
<reference evidence="2 3" key="1">
    <citation type="submission" date="2021-03" db="EMBL/GenBank/DDBJ databases">
        <title>Genomic Encyclopedia of Type Strains, Phase IV (KMG-IV): sequencing the most valuable type-strain genomes for metagenomic binning, comparative biology and taxonomic classification.</title>
        <authorList>
            <person name="Goeker M."/>
        </authorList>
    </citation>
    <scope>NUCLEOTIDE SEQUENCE [LARGE SCALE GENOMIC DNA]</scope>
    <source>
        <strain evidence="2 3">DSM 14349</strain>
    </source>
</reference>
<evidence type="ECO:0000256" key="1">
    <source>
        <dbReference type="SAM" id="SignalP"/>
    </source>
</evidence>
<comment type="caution">
    <text evidence="2">The sequence shown here is derived from an EMBL/GenBank/DDBJ whole genome shotgun (WGS) entry which is preliminary data.</text>
</comment>
<dbReference type="Proteomes" id="UP001519272">
    <property type="component" value="Unassembled WGS sequence"/>
</dbReference>
<dbReference type="RefSeq" id="WP_210089004.1">
    <property type="nucleotide sequence ID" value="NZ_JAGGKG010000008.1"/>
</dbReference>
<feature type="signal peptide" evidence="1">
    <location>
        <begin position="1"/>
        <end position="26"/>
    </location>
</feature>
<name>A0ABS4FS31_9BACL</name>
<keyword evidence="1" id="KW-0732">Signal</keyword>
<sequence length="225" mass="24692">MNFKKSFMLLLTFCLSIILVAPLASANNLDSSDSQNVKLKMTYIKVPNSKNVDIKRTEDSNSTKVEIFDKETGVLLDTYGETVEPVIQKGFNLQAGNYRIVTTTKDTKIGPGTVRMTVKMNVYSSGSFRQINSVESKTMAAITSGAFTLEDDDVVAISTTGSFPTHEITANGSGVLTFKGTKSSSAGFSFEIFKGFGFDMSGSSSSDWYARKYFEMGLTYNLYPY</sequence>
<gene>
    <name evidence="2" type="ORF">J2Z32_002005</name>
</gene>
<accession>A0ABS4FS31</accession>
<proteinExistence type="predicted"/>
<evidence type="ECO:0000313" key="3">
    <source>
        <dbReference type="Proteomes" id="UP001519272"/>
    </source>
</evidence>